<dbReference type="EMBL" id="JADINC010000023">
    <property type="protein sequence ID" value="MBO8425095.1"/>
    <property type="molecule type" value="Genomic_DNA"/>
</dbReference>
<organism evidence="2 3">
    <name type="scientific">Candidatus Enterousia avistercoris</name>
    <dbReference type="NCBI Taxonomy" id="2840788"/>
    <lineage>
        <taxon>Bacteria</taxon>
        <taxon>Pseudomonadati</taxon>
        <taxon>Pseudomonadota</taxon>
        <taxon>Alphaproteobacteria</taxon>
        <taxon>Candidatus Enterousia</taxon>
    </lineage>
</organism>
<accession>A0A9D9DFE7</accession>
<keyword evidence="1" id="KW-0732">Signal</keyword>
<dbReference type="Gene3D" id="1.20.5.340">
    <property type="match status" value="1"/>
</dbReference>
<feature type="signal peptide" evidence="1">
    <location>
        <begin position="1"/>
        <end position="24"/>
    </location>
</feature>
<reference evidence="2" key="2">
    <citation type="journal article" date="2021" name="PeerJ">
        <title>Extensive microbial diversity within the chicken gut microbiome revealed by metagenomics and culture.</title>
        <authorList>
            <person name="Gilroy R."/>
            <person name="Ravi A."/>
            <person name="Getino M."/>
            <person name="Pursley I."/>
            <person name="Horton D.L."/>
            <person name="Alikhan N.F."/>
            <person name="Baker D."/>
            <person name="Gharbi K."/>
            <person name="Hall N."/>
            <person name="Watson M."/>
            <person name="Adriaenssens E.M."/>
            <person name="Foster-Nyarko E."/>
            <person name="Jarju S."/>
            <person name="Secka A."/>
            <person name="Antonio M."/>
            <person name="Oren A."/>
            <person name="Chaudhuri R.R."/>
            <person name="La Ragione R."/>
            <person name="Hildebrand F."/>
            <person name="Pallen M.J."/>
        </authorList>
    </citation>
    <scope>NUCLEOTIDE SEQUENCE</scope>
    <source>
        <strain evidence="2">8207</strain>
    </source>
</reference>
<proteinExistence type="predicted"/>
<dbReference type="Proteomes" id="UP000823630">
    <property type="component" value="Unassembled WGS sequence"/>
</dbReference>
<sequence length="750" mass="76552">MKKRNVRFSGFMAAILLSAGAANAATLVTTDYGNRTYATKEALDQKADKTYVDEQVDGLDGRIEQIVSEGVGADLENYLTKDDAKKTYATQESVTMGLAGKLGTGDTAARATADAAGNVITDTYATKGELDGYATDGDIAAATSDMLTKTEAGTTYATKTELAGKASTSDVEELGTAVGALETVVGDDSDGLVADVASAAAAATTAAGDASAAKQTAEAAQTTASQVQSAVETLSGRVDTNAGNITTLQGQMANKADASELSKYATTESLGGYLTTESAADTYATKESLAGKADASELSKYATTESLGDYLTTESAADTYATKGELDGYATDADISGMLTSADLAGYAKTAEVAGTYATKESLAGYATTDSLSGYATTAALESGLAGKLDSDALTGYATESYVDTATADMLTKDVADKTYAPKSTETVANNAATHAQQALTDIGAKSELTTENKDNLVGAINELDKAIGGMAADGTVQQIQKDLSTLTGRVDTNAAAIGTVGNLATGEKTNLVGAVNEVFGAVNDATDDLATLTERVDTNESGIGALTTTVGNAESGLVKSVNDLSANVATNTSGISGLTERVSTAESALNKKQDVSARVSEINATAQNTQYPSALAVYNALGAKADTDDVNALETRVSSAESDIGTMESLTVSAQNLVDAINEVNEKTSGLATEGNFQAISNQVSQMQTQVNNKADKADTYTKTETDNQITTLAVPQPDDDCMAESGLCVLTITPGGQLAWTNVTAPAD</sequence>
<evidence type="ECO:0000313" key="3">
    <source>
        <dbReference type="Proteomes" id="UP000823630"/>
    </source>
</evidence>
<feature type="chain" id="PRO_5039129752" evidence="1">
    <location>
        <begin position="25"/>
        <end position="750"/>
    </location>
</feature>
<name>A0A9D9DFE7_9PROT</name>
<gene>
    <name evidence="2" type="ORF">IAC69_01295</name>
</gene>
<comment type="caution">
    <text evidence="2">The sequence shown here is derived from an EMBL/GenBank/DDBJ whole genome shotgun (WGS) entry which is preliminary data.</text>
</comment>
<reference evidence="2" key="1">
    <citation type="submission" date="2020-10" db="EMBL/GenBank/DDBJ databases">
        <authorList>
            <person name="Gilroy R."/>
        </authorList>
    </citation>
    <scope>NUCLEOTIDE SEQUENCE</scope>
    <source>
        <strain evidence="2">8207</strain>
    </source>
</reference>
<dbReference type="AlphaFoldDB" id="A0A9D9DFE7"/>
<protein>
    <submittedName>
        <fullName evidence="2">Uncharacterized protein</fullName>
    </submittedName>
</protein>
<evidence type="ECO:0000313" key="2">
    <source>
        <dbReference type="EMBL" id="MBO8425095.1"/>
    </source>
</evidence>
<evidence type="ECO:0000256" key="1">
    <source>
        <dbReference type="SAM" id="SignalP"/>
    </source>
</evidence>